<reference evidence="1 2" key="2">
    <citation type="submission" date="2017-10" db="EMBL/GenBank/DDBJ databases">
        <authorList>
            <person name="Banno H."/>
            <person name="Chua N.-H."/>
        </authorList>
    </citation>
    <scope>NUCLEOTIDE SEQUENCE [LARGE SCALE GENOMIC DNA]</scope>
    <source>
        <strain evidence="1 2">JK623</strain>
    </source>
</reference>
<dbReference type="EMBL" id="PDYG01000101">
    <property type="protein sequence ID" value="PHU36898.1"/>
    <property type="molecule type" value="Genomic_DNA"/>
</dbReference>
<keyword evidence="2" id="KW-1185">Reference proteome</keyword>
<organism evidence="1 2">
    <name type="scientific">Agathobacter ruminis</name>
    <dbReference type="NCBI Taxonomy" id="1712665"/>
    <lineage>
        <taxon>Bacteria</taxon>
        <taxon>Bacillati</taxon>
        <taxon>Bacillota</taxon>
        <taxon>Clostridia</taxon>
        <taxon>Lachnospirales</taxon>
        <taxon>Lachnospiraceae</taxon>
        <taxon>Agathobacter</taxon>
    </lineage>
</organism>
<protein>
    <submittedName>
        <fullName evidence="1">Uncharacterized protein</fullName>
    </submittedName>
</protein>
<sequence>MKMIKKDESEELFMIQEAILNDNSLDDVQKNCRIAILNTFGLIYDYDAAYDMLDEKRDTNDFNSNLIGAYLGAEWVLYKQNEMLNILLRNMDQYCFKQQAEIKYIEAIGKRSRGEKYMDELIQAIELCDSICAPYYELLHIRDYSLMKREELVDKIMSNTIFQEYDPKKLVDPELFIETEICKNISDREYMDFVLQPEPMDAVHNGINWLKKWFRKIRLEDF</sequence>
<dbReference type="RefSeq" id="WP_099386683.1">
    <property type="nucleotide sequence ID" value="NZ_JANSWH010000010.1"/>
</dbReference>
<gene>
    <name evidence="1" type="ORF">CSX02_10755</name>
</gene>
<reference evidence="1 2" key="1">
    <citation type="submission" date="2017-10" db="EMBL/GenBank/DDBJ databases">
        <title>Resolving the taxonomy of Roseburia spp., Eubacterium rectale and Agathobacter spp. through phylogenomic analysis.</title>
        <authorList>
            <person name="Sheridan P.O."/>
            <person name="Walker A.W."/>
            <person name="Duncan S.H."/>
            <person name="Scott K.P."/>
            <person name="Toole P.W.O."/>
            <person name="Luis P."/>
            <person name="Flint H.J."/>
        </authorList>
    </citation>
    <scope>NUCLEOTIDE SEQUENCE [LARGE SCALE GENOMIC DNA]</scope>
    <source>
        <strain evidence="1 2">JK623</strain>
    </source>
</reference>
<name>A0A2G3E0W0_9FIRM</name>
<proteinExistence type="predicted"/>
<dbReference type="AlphaFoldDB" id="A0A2G3E0W0"/>
<dbReference type="Proteomes" id="UP000224563">
    <property type="component" value="Unassembled WGS sequence"/>
</dbReference>
<comment type="caution">
    <text evidence="1">The sequence shown here is derived from an EMBL/GenBank/DDBJ whole genome shotgun (WGS) entry which is preliminary data.</text>
</comment>
<evidence type="ECO:0000313" key="2">
    <source>
        <dbReference type="Proteomes" id="UP000224563"/>
    </source>
</evidence>
<evidence type="ECO:0000313" key="1">
    <source>
        <dbReference type="EMBL" id="PHU36898.1"/>
    </source>
</evidence>
<accession>A0A2G3E0W0</accession>